<name>U2T6E5_9ACTN</name>
<keyword evidence="2 9" id="KW-1003">Cell membrane</keyword>
<dbReference type="NCBIfam" id="TIGR00077">
    <property type="entry name" value="lspA"/>
    <property type="match status" value="1"/>
</dbReference>
<keyword evidence="13" id="KW-1185">Reference proteome</keyword>
<comment type="subcellular location">
    <subcellularLocation>
        <location evidence="9">Cell membrane</location>
        <topology evidence="9">Multi-pass membrane protein</topology>
    </subcellularLocation>
</comment>
<comment type="caution">
    <text evidence="12">The sequence shown here is derived from an EMBL/GenBank/DDBJ whole genome shotgun (WGS) entry which is preliminary data.</text>
</comment>
<evidence type="ECO:0000256" key="3">
    <source>
        <dbReference type="ARBA" id="ARBA00022670"/>
    </source>
</evidence>
<dbReference type="GO" id="GO:0005886">
    <property type="term" value="C:plasma membrane"/>
    <property type="evidence" value="ECO:0007669"/>
    <property type="project" value="UniProtKB-SubCell"/>
</dbReference>
<dbReference type="eggNOG" id="COG0597">
    <property type="taxonomic scope" value="Bacteria"/>
</dbReference>
<proteinExistence type="inferred from homology"/>
<dbReference type="OrthoDB" id="4308908at2"/>
<evidence type="ECO:0000256" key="7">
    <source>
        <dbReference type="ARBA" id="ARBA00022989"/>
    </source>
</evidence>
<evidence type="ECO:0000256" key="2">
    <source>
        <dbReference type="ARBA" id="ARBA00022475"/>
    </source>
</evidence>
<dbReference type="HAMAP" id="MF_00161">
    <property type="entry name" value="LspA"/>
    <property type="match status" value="1"/>
</dbReference>
<evidence type="ECO:0000256" key="6">
    <source>
        <dbReference type="ARBA" id="ARBA00022801"/>
    </source>
</evidence>
<feature type="transmembrane region" description="Helical" evidence="9">
    <location>
        <begin position="63"/>
        <end position="83"/>
    </location>
</feature>
<feature type="active site" evidence="9">
    <location>
        <position position="118"/>
    </location>
</feature>
<evidence type="ECO:0000256" key="11">
    <source>
        <dbReference type="RuleBase" id="RU004181"/>
    </source>
</evidence>
<dbReference type="EC" id="3.4.23.36" evidence="9"/>
<reference evidence="12 13" key="1">
    <citation type="submission" date="2013-08" db="EMBL/GenBank/DDBJ databases">
        <authorList>
            <person name="Durkin A.S."/>
            <person name="Haft D.R."/>
            <person name="McCorrison J."/>
            <person name="Torralba M."/>
            <person name="Gillis M."/>
            <person name="Haft D.H."/>
            <person name="Methe B."/>
            <person name="Sutton G."/>
            <person name="Nelson K.E."/>
        </authorList>
    </citation>
    <scope>NUCLEOTIDE SEQUENCE [LARGE SCALE GENOMIC DNA]</scope>
    <source>
        <strain evidence="12 13">F0195</strain>
    </source>
</reference>
<dbReference type="PATRIC" id="fig|1125712.3.peg.917"/>
<comment type="pathway">
    <text evidence="9">Protein modification; lipoprotein biosynthesis (signal peptide cleavage).</text>
</comment>
<dbReference type="Proteomes" id="UP000016638">
    <property type="component" value="Unassembled WGS sequence"/>
</dbReference>
<organism evidence="12 13">
    <name type="scientific">Olsenella profusa F0195</name>
    <dbReference type="NCBI Taxonomy" id="1125712"/>
    <lineage>
        <taxon>Bacteria</taxon>
        <taxon>Bacillati</taxon>
        <taxon>Actinomycetota</taxon>
        <taxon>Coriobacteriia</taxon>
        <taxon>Coriobacteriales</taxon>
        <taxon>Atopobiaceae</taxon>
        <taxon>Olsenella</taxon>
    </lineage>
</organism>
<dbReference type="Pfam" id="PF01252">
    <property type="entry name" value="Peptidase_A8"/>
    <property type="match status" value="1"/>
</dbReference>
<dbReference type="UniPathway" id="UPA00665"/>
<dbReference type="PRINTS" id="PR00781">
    <property type="entry name" value="LIPOSIGPTASE"/>
</dbReference>
<evidence type="ECO:0000256" key="4">
    <source>
        <dbReference type="ARBA" id="ARBA00022692"/>
    </source>
</evidence>
<sequence>MASRPMRMRGFGLAAVLAVALDQLSKAWVRDNLPLGRHTGLIPHLLGLVHVRNTGAAFSMGEGAGLVFVAVALVVTIICTVIVWRRWLPLTLVVPLGCIVGGGIGNMIDRLGQGFVTDFLSLDFVSFPIFNVADCFVTVGIVVAFVVWLMWDARHQLKGAPTRRGTAS</sequence>
<feature type="active site" evidence="9">
    <location>
        <position position="134"/>
    </location>
</feature>
<comment type="similarity">
    <text evidence="1 9 11">Belongs to the peptidase A8 family.</text>
</comment>
<keyword evidence="7 9" id="KW-1133">Transmembrane helix</keyword>
<keyword evidence="3 9" id="KW-0645">Protease</keyword>
<dbReference type="PROSITE" id="PS00855">
    <property type="entry name" value="SPASE_II"/>
    <property type="match status" value="1"/>
</dbReference>
<keyword evidence="6 9" id="KW-0378">Hydrolase</keyword>
<dbReference type="InterPro" id="IPR001872">
    <property type="entry name" value="Peptidase_A8"/>
</dbReference>
<dbReference type="STRING" id="1125712.HMPREF1316_0288"/>
<dbReference type="GO" id="GO:0004190">
    <property type="term" value="F:aspartic-type endopeptidase activity"/>
    <property type="evidence" value="ECO:0007669"/>
    <property type="project" value="UniProtKB-UniRule"/>
</dbReference>
<keyword evidence="4 9" id="KW-0812">Transmembrane</keyword>
<evidence type="ECO:0000256" key="8">
    <source>
        <dbReference type="ARBA" id="ARBA00023136"/>
    </source>
</evidence>
<dbReference type="GO" id="GO:0006508">
    <property type="term" value="P:proteolysis"/>
    <property type="evidence" value="ECO:0007669"/>
    <property type="project" value="UniProtKB-KW"/>
</dbReference>
<evidence type="ECO:0000256" key="1">
    <source>
        <dbReference type="ARBA" id="ARBA00006139"/>
    </source>
</evidence>
<comment type="caution">
    <text evidence="9">Lacks conserved residue(s) required for the propagation of feature annotation.</text>
</comment>
<feature type="transmembrane region" description="Helical" evidence="9">
    <location>
        <begin position="90"/>
        <end position="108"/>
    </location>
</feature>
<comment type="catalytic activity">
    <reaction evidence="9 10">
        <text>Release of signal peptides from bacterial membrane prolipoproteins. Hydrolyzes -Xaa-Yaa-Zaa-|-(S,diacylglyceryl)Cys-, in which Xaa is hydrophobic (preferably Leu), and Yaa (Ala or Ser) and Zaa (Gly or Ala) have small, neutral side chains.</text>
        <dbReference type="EC" id="3.4.23.36"/>
    </reaction>
</comment>
<evidence type="ECO:0000256" key="10">
    <source>
        <dbReference type="RuleBase" id="RU000594"/>
    </source>
</evidence>
<comment type="function">
    <text evidence="9 10">This protein specifically catalyzes the removal of signal peptides from prolipoproteins.</text>
</comment>
<dbReference type="PANTHER" id="PTHR33695">
    <property type="entry name" value="LIPOPROTEIN SIGNAL PEPTIDASE"/>
    <property type="match status" value="1"/>
</dbReference>
<evidence type="ECO:0000256" key="9">
    <source>
        <dbReference type="HAMAP-Rule" id="MF_00161"/>
    </source>
</evidence>
<protein>
    <recommendedName>
        <fullName evidence="9">Lipoprotein signal peptidase</fullName>
        <ecNumber evidence="9">3.4.23.36</ecNumber>
    </recommendedName>
    <alternativeName>
        <fullName evidence="9">Prolipoprotein signal peptidase</fullName>
    </alternativeName>
    <alternativeName>
        <fullName evidence="9">Signal peptidase II</fullName>
        <shortName evidence="9">SPase II</shortName>
    </alternativeName>
</protein>
<evidence type="ECO:0000256" key="5">
    <source>
        <dbReference type="ARBA" id="ARBA00022750"/>
    </source>
</evidence>
<keyword evidence="8 9" id="KW-0472">Membrane</keyword>
<accession>U2T6E5</accession>
<dbReference type="PANTHER" id="PTHR33695:SF1">
    <property type="entry name" value="LIPOPROTEIN SIGNAL PEPTIDASE"/>
    <property type="match status" value="1"/>
</dbReference>
<gene>
    <name evidence="9 12" type="primary">lspA</name>
    <name evidence="12" type="ORF">HMPREF1316_0288</name>
</gene>
<keyword evidence="5 9" id="KW-0064">Aspartyl protease</keyword>
<dbReference type="EMBL" id="AWEZ01000043">
    <property type="protein sequence ID" value="ERL08634.1"/>
    <property type="molecule type" value="Genomic_DNA"/>
</dbReference>
<feature type="transmembrane region" description="Helical" evidence="9">
    <location>
        <begin position="128"/>
        <end position="151"/>
    </location>
</feature>
<dbReference type="AlphaFoldDB" id="U2T6E5"/>
<evidence type="ECO:0000313" key="12">
    <source>
        <dbReference type="EMBL" id="ERL08634.1"/>
    </source>
</evidence>
<evidence type="ECO:0000313" key="13">
    <source>
        <dbReference type="Proteomes" id="UP000016638"/>
    </source>
</evidence>